<evidence type="ECO:0000313" key="14">
    <source>
        <dbReference type="EMBL" id="OWJ67252.1"/>
    </source>
</evidence>
<dbReference type="GO" id="GO:0009166">
    <property type="term" value="P:nucleotide catabolic process"/>
    <property type="evidence" value="ECO:0007669"/>
    <property type="project" value="InterPro"/>
</dbReference>
<gene>
    <name evidence="14" type="ORF">BWR60_10665</name>
</gene>
<feature type="domain" description="5'-Nucleotidase C-terminal" evidence="13">
    <location>
        <begin position="384"/>
        <end position="566"/>
    </location>
</feature>
<organism evidence="14 15">
    <name type="scientific">Inquilinus limosus</name>
    <dbReference type="NCBI Taxonomy" id="171674"/>
    <lineage>
        <taxon>Bacteria</taxon>
        <taxon>Pseudomonadati</taxon>
        <taxon>Pseudomonadota</taxon>
        <taxon>Alphaproteobacteria</taxon>
        <taxon>Rhodospirillales</taxon>
        <taxon>Rhodospirillaceae</taxon>
        <taxon>Inquilinus</taxon>
    </lineage>
</organism>
<dbReference type="InterPro" id="IPR041827">
    <property type="entry name" value="CpdB_N"/>
</dbReference>
<evidence type="ECO:0000259" key="13">
    <source>
        <dbReference type="Pfam" id="PF02872"/>
    </source>
</evidence>
<dbReference type="GO" id="GO:0000166">
    <property type="term" value="F:nucleotide binding"/>
    <property type="evidence" value="ECO:0007669"/>
    <property type="project" value="UniProtKB-KW"/>
</dbReference>
<evidence type="ECO:0000256" key="4">
    <source>
        <dbReference type="ARBA" id="ARBA00004196"/>
    </source>
</evidence>
<dbReference type="Gene3D" id="3.60.21.10">
    <property type="match status" value="1"/>
</dbReference>
<evidence type="ECO:0000256" key="8">
    <source>
        <dbReference type="ARBA" id="ARBA00022741"/>
    </source>
</evidence>
<evidence type="ECO:0000256" key="11">
    <source>
        <dbReference type="RuleBase" id="RU362119"/>
    </source>
</evidence>
<comment type="catalytic activity">
    <reaction evidence="2">
        <text>a nucleoside 2',3'-cyclic phosphate + H2O = a nucleoside 3'-phosphate + H(+)</text>
        <dbReference type="Rhea" id="RHEA:19621"/>
        <dbReference type="ChEBI" id="CHEBI:15377"/>
        <dbReference type="ChEBI" id="CHEBI:15378"/>
        <dbReference type="ChEBI" id="CHEBI:66949"/>
        <dbReference type="ChEBI" id="CHEBI:66954"/>
        <dbReference type="EC" id="3.1.4.16"/>
    </reaction>
</comment>
<keyword evidence="8 11" id="KW-0547">Nucleotide-binding</keyword>
<keyword evidence="6" id="KW-0479">Metal-binding</keyword>
<dbReference type="PANTHER" id="PTHR11575:SF6">
    <property type="entry name" value="2',3'-CYCLIC-NUCLEOTIDE 2'-PHOSPHODIESTERASE_3'-NUCLEOTIDASE"/>
    <property type="match status" value="1"/>
</dbReference>
<dbReference type="GO" id="GO:0008254">
    <property type="term" value="F:3'-nucleotidase activity"/>
    <property type="evidence" value="ECO:0007669"/>
    <property type="project" value="UniProtKB-EC"/>
</dbReference>
<dbReference type="GO" id="GO:0046872">
    <property type="term" value="F:metal ion binding"/>
    <property type="evidence" value="ECO:0007669"/>
    <property type="project" value="UniProtKB-KW"/>
</dbReference>
<dbReference type="Proteomes" id="UP000196655">
    <property type="component" value="Unassembled WGS sequence"/>
</dbReference>
<evidence type="ECO:0000256" key="6">
    <source>
        <dbReference type="ARBA" id="ARBA00022723"/>
    </source>
</evidence>
<dbReference type="SUPFAM" id="SSF56300">
    <property type="entry name" value="Metallo-dependent phosphatases"/>
    <property type="match status" value="1"/>
</dbReference>
<proteinExistence type="inferred from homology"/>
<feature type="domain" description="Calcineurin-like phosphoesterase" evidence="12">
    <location>
        <begin position="35"/>
        <end position="272"/>
    </location>
</feature>
<dbReference type="RefSeq" id="WP_088150997.1">
    <property type="nucleotide sequence ID" value="NZ_NHON01000015.1"/>
</dbReference>
<dbReference type="InterPro" id="IPR006179">
    <property type="entry name" value="5_nucleotidase/apyrase"/>
</dbReference>
<dbReference type="InterPro" id="IPR036907">
    <property type="entry name" value="5'-Nucleotdase_C_sf"/>
</dbReference>
<comment type="subcellular location">
    <subcellularLocation>
        <location evidence="4">Cell envelope</location>
    </subcellularLocation>
</comment>
<dbReference type="CDD" id="cd07410">
    <property type="entry name" value="MPP_CpdB_N"/>
    <property type="match status" value="1"/>
</dbReference>
<dbReference type="GO" id="GO:0008663">
    <property type="term" value="F:2',3'-cyclic-nucleotide 2'-phosphodiesterase activity"/>
    <property type="evidence" value="ECO:0007669"/>
    <property type="project" value="UniProtKB-EC"/>
</dbReference>
<keyword evidence="15" id="KW-1185">Reference proteome</keyword>
<dbReference type="PRINTS" id="PR01607">
    <property type="entry name" value="APYRASEFAMLY"/>
</dbReference>
<dbReference type="InterPro" id="IPR029052">
    <property type="entry name" value="Metallo-depent_PP-like"/>
</dbReference>
<dbReference type="InterPro" id="IPR006146">
    <property type="entry name" value="5'-Nucleotdase_CS"/>
</dbReference>
<dbReference type="Pfam" id="PF00149">
    <property type="entry name" value="Metallophos"/>
    <property type="match status" value="1"/>
</dbReference>
<evidence type="ECO:0000256" key="5">
    <source>
        <dbReference type="ARBA" id="ARBA00006654"/>
    </source>
</evidence>
<comment type="caution">
    <text evidence="14">The sequence shown here is derived from an EMBL/GenBank/DDBJ whole genome shotgun (WGS) entry which is preliminary data.</text>
</comment>
<keyword evidence="7" id="KW-0732">Signal</keyword>
<dbReference type="GO" id="GO:0030288">
    <property type="term" value="C:outer membrane-bounded periplasmic space"/>
    <property type="evidence" value="ECO:0007669"/>
    <property type="project" value="TreeGrafter"/>
</dbReference>
<evidence type="ECO:0000256" key="2">
    <source>
        <dbReference type="ARBA" id="ARBA00001730"/>
    </source>
</evidence>
<evidence type="ECO:0000313" key="15">
    <source>
        <dbReference type="Proteomes" id="UP000196655"/>
    </source>
</evidence>
<comment type="catalytic activity">
    <reaction evidence="1">
        <text>a ribonucleoside 3'-phosphate + H2O = a ribonucleoside + phosphate</text>
        <dbReference type="Rhea" id="RHEA:10144"/>
        <dbReference type="ChEBI" id="CHEBI:13197"/>
        <dbReference type="ChEBI" id="CHEBI:15377"/>
        <dbReference type="ChEBI" id="CHEBI:18254"/>
        <dbReference type="ChEBI" id="CHEBI:43474"/>
        <dbReference type="EC" id="3.1.3.6"/>
    </reaction>
</comment>
<keyword evidence="10" id="KW-0511">Multifunctional enzyme</keyword>
<reference evidence="15" key="1">
    <citation type="submission" date="2017-05" db="EMBL/GenBank/DDBJ databases">
        <authorList>
            <person name="Macchi M."/>
            <person name="Festa S."/>
            <person name="Coppotelli B.M."/>
            <person name="Morelli I.S."/>
        </authorList>
    </citation>
    <scope>NUCLEOTIDE SEQUENCE [LARGE SCALE GENOMIC DNA]</scope>
    <source>
        <strain evidence="15">I</strain>
    </source>
</reference>
<dbReference type="InterPro" id="IPR006311">
    <property type="entry name" value="TAT_signal"/>
</dbReference>
<dbReference type="EMBL" id="NHON01000015">
    <property type="protein sequence ID" value="OWJ67252.1"/>
    <property type="molecule type" value="Genomic_DNA"/>
</dbReference>
<keyword evidence="9 11" id="KW-0378">Hydrolase</keyword>
<dbReference type="Gene3D" id="3.90.780.10">
    <property type="entry name" value="5'-Nucleotidase, C-terminal domain"/>
    <property type="match status" value="1"/>
</dbReference>
<evidence type="ECO:0000256" key="1">
    <source>
        <dbReference type="ARBA" id="ARBA00000527"/>
    </source>
</evidence>
<dbReference type="OrthoDB" id="5469761at2"/>
<dbReference type="InterPro" id="IPR004843">
    <property type="entry name" value="Calcineurin-like_PHP"/>
</dbReference>
<protein>
    <submittedName>
        <fullName evidence="14">2',3'-cyclic-nucleotide 2'-phosphodiesterase</fullName>
    </submittedName>
</protein>
<evidence type="ECO:0000259" key="12">
    <source>
        <dbReference type="Pfam" id="PF00149"/>
    </source>
</evidence>
<evidence type="ECO:0000256" key="7">
    <source>
        <dbReference type="ARBA" id="ARBA00022729"/>
    </source>
</evidence>
<dbReference type="SUPFAM" id="SSF55816">
    <property type="entry name" value="5'-nucleotidase (syn. UDP-sugar hydrolase), C-terminal domain"/>
    <property type="match status" value="1"/>
</dbReference>
<dbReference type="PROSITE" id="PS00786">
    <property type="entry name" value="5_NUCLEOTIDASE_2"/>
    <property type="match status" value="1"/>
</dbReference>
<evidence type="ECO:0000256" key="9">
    <source>
        <dbReference type="ARBA" id="ARBA00022801"/>
    </source>
</evidence>
<evidence type="ECO:0000256" key="10">
    <source>
        <dbReference type="ARBA" id="ARBA00023268"/>
    </source>
</evidence>
<sequence>MPDITRRTTLKAGVAAAAIGLAPAALRAAAPKLKLRILETTDLHVAVFPYDYYRDKGDDTMGLARTATVLAAARAEAGNVLLFDNGDVIQGNPMGDYVAYQQGLDGGAVHPIVKAMNLLAYDCGTMGNHEFNYGLDYLGKAMMQGANFPLVCANLLKPDGSPYLAPYKILERTLKDDSGAAVPVKIGVIGFVPPQIMQWDQGHLAGHVTTTDIVDAAKKYVPELRQAGAELVVALCHSGIAGGPREGGEENAALFLAEVPGIDVILTGHQHRVFPGPDFAGIDGVDAERGTLHGIPAVMAGFWGSHLGIIDLELQHDGTAWTVAAFKTEARPIYERKDRKVTPLVESKPEVLAAAQPEHDATLAYVRQPVGEITAPITSYFALVADDPSVQIVSQAQLWYVAPLLAGTAAAGLPLLSAAAPFKAGGRGGPDYYTSVPAGPIAIKNVADLYLYPNTVRAVRVSGAIVREWLERSAGIFNRIDPAKAEEQPLIDPSFPSYNFDVIDGVTYRIDLSQPSRYDGDGKLAAPDSHRIVDLSFEGKPIDEKQDFVVVTNNYRAGGGGSFPGLDGKNIVVEAPDTNRDVLVRFIHEQGKINPTADGNWGFVPLPKTTVVTFASAPAAAQAAMPPGLGIEPMGDAGDGFAKYRLVFAG</sequence>
<comment type="similarity">
    <text evidence="5 11">Belongs to the 5'-nucleotidase family.</text>
</comment>
<dbReference type="STRING" id="1122125.GCA_000423185_00308"/>
<name>A0A211ZPQ4_9PROT</name>
<dbReference type="PANTHER" id="PTHR11575">
    <property type="entry name" value="5'-NUCLEOTIDASE-RELATED"/>
    <property type="match status" value="1"/>
</dbReference>
<dbReference type="PROSITE" id="PS51318">
    <property type="entry name" value="TAT"/>
    <property type="match status" value="1"/>
</dbReference>
<evidence type="ECO:0000256" key="3">
    <source>
        <dbReference type="ARBA" id="ARBA00001968"/>
    </source>
</evidence>
<accession>A0A211ZPQ4</accession>
<dbReference type="AlphaFoldDB" id="A0A211ZPQ4"/>
<dbReference type="Pfam" id="PF02872">
    <property type="entry name" value="5_nucleotid_C"/>
    <property type="match status" value="1"/>
</dbReference>
<dbReference type="InterPro" id="IPR008334">
    <property type="entry name" value="5'-Nucleotdase_C"/>
</dbReference>
<dbReference type="NCBIfam" id="NF006938">
    <property type="entry name" value="PRK09420.1"/>
    <property type="match status" value="1"/>
</dbReference>
<comment type="cofactor">
    <cofactor evidence="3">
        <name>a divalent metal cation</name>
        <dbReference type="ChEBI" id="CHEBI:60240"/>
    </cofactor>
</comment>